<feature type="chain" id="PRO_5045756818" description="PQQ-binding-like beta-propeller repeat protein" evidence="1">
    <location>
        <begin position="22"/>
        <end position="499"/>
    </location>
</feature>
<reference evidence="2 3" key="1">
    <citation type="submission" date="2021-01" db="EMBL/GenBank/DDBJ databases">
        <title>Prevotella A2931 sp. nov.</title>
        <authorList>
            <person name="Buhl M."/>
            <person name="Oberhettinger P."/>
        </authorList>
    </citation>
    <scope>NUCLEOTIDE SEQUENCE [LARGE SCALE GENOMIC DNA]</scope>
    <source>
        <strain evidence="2 3">A2931</strain>
    </source>
</reference>
<proteinExistence type="predicted"/>
<sequence length="499" mass="55164">MKQQHVWLAFALAFLPLSSKAQIDSIAIAKDVDGNPVKMASIDLKHTCYSLSVSPDGRTVAVKLRKREKDAWANSGQISLIDKTTGTTGWILPMKFSRTEALARLSNAPAGKSMTDHMKLTSRGLLVQDEGKLKLMTDATTEKWNTKLIPLYIDEAKDVIVGYRSATAAKLRGVSLSTGQELWVSNVKHELNWGWNDMQVVGDSLLMVAADDMNFINIKTGNLRRYDAATGKVDVGSVLLQSLGAVAMGAAMGAIGGFYTYYVPYVGANVTSHTCSNIATDGTYYYFADKAGVSCYDAQAQQVWTTAFDNKDGSYSQLTVKDGKLYLLNYGVGLKGGMMMKKYGKTFAAVLNAADGQLLSKDELEPWDKKVYGRPVSIPYVKSYTFRDVDKKLTPLEFDADRSVVITDKNKILIVNNKLQVEETFPVANHYDIYQHHGKYSFVGTHSKNGFDFWIVDDDGNAKLNFTEPVQAADLQGDTLYLLSGTRLLWMKLDDNADR</sequence>
<name>A0ABS3M493_9BACT</name>
<organism evidence="2 3">
    <name type="scientific">Prevotella illustrans</name>
    <dbReference type="NCBI Taxonomy" id="2800387"/>
    <lineage>
        <taxon>Bacteria</taxon>
        <taxon>Pseudomonadati</taxon>
        <taxon>Bacteroidota</taxon>
        <taxon>Bacteroidia</taxon>
        <taxon>Bacteroidales</taxon>
        <taxon>Prevotellaceae</taxon>
        <taxon>Prevotella</taxon>
    </lineage>
</organism>
<evidence type="ECO:0000256" key="1">
    <source>
        <dbReference type="SAM" id="SignalP"/>
    </source>
</evidence>
<evidence type="ECO:0008006" key="4">
    <source>
        <dbReference type="Google" id="ProtNLM"/>
    </source>
</evidence>
<gene>
    <name evidence="2" type="ORF">JHU38_04295</name>
</gene>
<keyword evidence="3" id="KW-1185">Reference proteome</keyword>
<feature type="signal peptide" evidence="1">
    <location>
        <begin position="1"/>
        <end position="21"/>
    </location>
</feature>
<dbReference type="InterPro" id="IPR015943">
    <property type="entry name" value="WD40/YVTN_repeat-like_dom_sf"/>
</dbReference>
<dbReference type="InterPro" id="IPR011044">
    <property type="entry name" value="Quino_amine_DH_bsu"/>
</dbReference>
<dbReference type="Gene3D" id="2.130.10.10">
    <property type="entry name" value="YVTN repeat-like/Quinoprotein amine dehydrogenase"/>
    <property type="match status" value="1"/>
</dbReference>
<protein>
    <recommendedName>
        <fullName evidence="4">PQQ-binding-like beta-propeller repeat protein</fullName>
    </recommendedName>
</protein>
<evidence type="ECO:0000313" key="2">
    <source>
        <dbReference type="EMBL" id="MBO1363003.1"/>
    </source>
</evidence>
<keyword evidence="1" id="KW-0732">Signal</keyword>
<evidence type="ECO:0000313" key="3">
    <source>
        <dbReference type="Proteomes" id="UP000664265"/>
    </source>
</evidence>
<dbReference type="SUPFAM" id="SSF50969">
    <property type="entry name" value="YVTN repeat-like/Quinoprotein amine dehydrogenase"/>
    <property type="match status" value="1"/>
</dbReference>
<dbReference type="Proteomes" id="UP000664265">
    <property type="component" value="Unassembled WGS sequence"/>
</dbReference>
<dbReference type="RefSeq" id="WP_107583074.1">
    <property type="nucleotide sequence ID" value="NZ_JAERMS010000008.1"/>
</dbReference>
<dbReference type="EMBL" id="JAERMS010000008">
    <property type="protein sequence ID" value="MBO1363003.1"/>
    <property type="molecule type" value="Genomic_DNA"/>
</dbReference>
<comment type="caution">
    <text evidence="2">The sequence shown here is derived from an EMBL/GenBank/DDBJ whole genome shotgun (WGS) entry which is preliminary data.</text>
</comment>
<accession>A0ABS3M493</accession>